<dbReference type="Proteomes" id="UP001189143">
    <property type="component" value="Unassembled WGS sequence"/>
</dbReference>
<reference evidence="1" key="3">
    <citation type="submission" date="2021-10" db="EMBL/GenBank/DDBJ databases">
        <authorList>
            <person name="Mesa V."/>
        </authorList>
    </citation>
    <scope>NUCLEOTIDE SEQUENCE</scope>
    <source>
        <strain evidence="1">CC3_PB</strain>
    </source>
</reference>
<organism evidence="3 5">
    <name type="scientific">Clostridium neonatale</name>
    <dbReference type="NCBI Taxonomy" id="137838"/>
    <lineage>
        <taxon>Bacteria</taxon>
        <taxon>Bacillati</taxon>
        <taxon>Bacillota</taxon>
        <taxon>Clostridia</taxon>
        <taxon>Eubacteriales</taxon>
        <taxon>Clostridiaceae</taxon>
        <taxon>Clostridium</taxon>
    </lineage>
</organism>
<reference evidence="3 5" key="1">
    <citation type="submission" date="2017-10" db="EMBL/GenBank/DDBJ databases">
        <title>Effective Description of Clostridium neonatale sp. nov. linked to necrotizing enterocolitis in neonates and a clarification of species assignable to the genus Clostridium (Prazmowski 1880) emend. Lawson and Rainey 2016.</title>
        <authorList>
            <person name="Bernard K."/>
            <person name="Burdz T."/>
            <person name="Wiebe D."/>
            <person name="Balcewich B."/>
            <person name="Alfa M."/>
            <person name="Bernier A.-M."/>
        </authorList>
    </citation>
    <scope>NUCLEOTIDE SEQUENCE [LARGE SCALE GENOMIC DNA]</scope>
    <source>
        <strain evidence="3 5">LCDC99A005</strain>
    </source>
</reference>
<proteinExistence type="predicted"/>
<evidence type="ECO:0000313" key="3">
    <source>
        <dbReference type="EMBL" id="PEG31708.1"/>
    </source>
</evidence>
<dbReference type="OrthoDB" id="510867at2"/>
<dbReference type="STRING" id="137838.GCA_001458595_03157"/>
<sequence>MRLFHYYEKEIGPFMNLSDLKIEDAKNIMNIIYNNKAIFASNRDEIYLERRFEYEDIVKKIFISKGGRVNRRRPHYMTLEDCPWLLSWYKDGTSISIEIKDIDTNYISFTYGDMFPVFGPRGDDSKEYRKQVYTYEEILKIIDKYGLPQSWNPLGEQGPIRYIEAQIWDDAIIKTIKIRNGF</sequence>
<dbReference type="AlphaFoldDB" id="A0A2A7MKQ9"/>
<gene>
    <name evidence="2" type="ORF">CNEO2_250048</name>
    <name evidence="1" type="ORF">CNEO_42579</name>
    <name evidence="4" type="ORF">CNEONATNEC25_02683</name>
    <name evidence="3" type="ORF">CQ394_08440</name>
</gene>
<dbReference type="Proteomes" id="UP000789738">
    <property type="component" value="Unassembled WGS sequence"/>
</dbReference>
<dbReference type="EMBL" id="CAKJVE010000004">
    <property type="protein sequence ID" value="CAG9706685.1"/>
    <property type="molecule type" value="Genomic_DNA"/>
</dbReference>
<dbReference type="RefSeq" id="WP_058295861.1">
    <property type="nucleotide sequence ID" value="NZ_CAKJVE010000004.1"/>
</dbReference>
<evidence type="ECO:0000313" key="4">
    <source>
        <dbReference type="EMBL" id="VCT85082.1"/>
    </source>
</evidence>
<name>A0A2A7MKQ9_9CLOT</name>
<protein>
    <submittedName>
        <fullName evidence="3">Uncharacterized protein</fullName>
    </submittedName>
</protein>
<evidence type="ECO:0000313" key="6">
    <source>
        <dbReference type="Proteomes" id="UP000431451"/>
    </source>
</evidence>
<evidence type="ECO:0000313" key="1">
    <source>
        <dbReference type="EMBL" id="CAG9706685.1"/>
    </source>
</evidence>
<reference evidence="2" key="4">
    <citation type="submission" date="2022-10" db="EMBL/GenBank/DDBJ databases">
        <authorList>
            <person name="Aires J."/>
            <person name="Mesa V."/>
        </authorList>
    </citation>
    <scope>NUCLEOTIDE SEQUENCE</scope>
    <source>
        <strain evidence="2">Clostridium neonatale JD116</strain>
    </source>
</reference>
<accession>A0A2A7MKQ9</accession>
<evidence type="ECO:0000313" key="2">
    <source>
        <dbReference type="EMBL" id="CAI3579473.1"/>
    </source>
</evidence>
<dbReference type="Proteomes" id="UP000220840">
    <property type="component" value="Unassembled WGS sequence"/>
</dbReference>
<keyword evidence="5" id="KW-1185">Reference proteome</keyword>
<dbReference type="Proteomes" id="UP000431451">
    <property type="component" value="Unassembled WGS sequence"/>
</dbReference>
<dbReference type="EMBL" id="UWJD01000002">
    <property type="protein sequence ID" value="VCT85082.1"/>
    <property type="molecule type" value="Genomic_DNA"/>
</dbReference>
<dbReference type="EMBL" id="CAMTCP010000177">
    <property type="protein sequence ID" value="CAI3579473.1"/>
    <property type="molecule type" value="Genomic_DNA"/>
</dbReference>
<dbReference type="EMBL" id="PDCJ01000001">
    <property type="protein sequence ID" value="PEG31708.1"/>
    <property type="molecule type" value="Genomic_DNA"/>
</dbReference>
<reference evidence="4 6" key="2">
    <citation type="submission" date="2018-06" db="EMBL/GenBank/DDBJ databases">
        <authorList>
            <consortium name="IHU Genomes"/>
        </authorList>
    </citation>
    <scope>NUCLEOTIDE SEQUENCE [LARGE SCALE GENOMIC DNA]</scope>
    <source>
        <strain evidence="4 6">NEC25</strain>
    </source>
</reference>
<evidence type="ECO:0000313" key="5">
    <source>
        <dbReference type="Proteomes" id="UP000220840"/>
    </source>
</evidence>